<evidence type="ECO:0000313" key="2">
    <source>
        <dbReference type="Proteomes" id="UP000499080"/>
    </source>
</evidence>
<gene>
    <name evidence="1" type="ORF">AVEN_61000_1</name>
</gene>
<organism evidence="1 2">
    <name type="scientific">Araneus ventricosus</name>
    <name type="common">Orbweaver spider</name>
    <name type="synonym">Epeira ventricosa</name>
    <dbReference type="NCBI Taxonomy" id="182803"/>
    <lineage>
        <taxon>Eukaryota</taxon>
        <taxon>Metazoa</taxon>
        <taxon>Ecdysozoa</taxon>
        <taxon>Arthropoda</taxon>
        <taxon>Chelicerata</taxon>
        <taxon>Arachnida</taxon>
        <taxon>Araneae</taxon>
        <taxon>Araneomorphae</taxon>
        <taxon>Entelegynae</taxon>
        <taxon>Araneoidea</taxon>
        <taxon>Araneidae</taxon>
        <taxon>Araneus</taxon>
    </lineage>
</organism>
<dbReference type="Proteomes" id="UP000499080">
    <property type="component" value="Unassembled WGS sequence"/>
</dbReference>
<accession>A0A4Y2DBL8</accession>
<evidence type="ECO:0000313" key="1">
    <source>
        <dbReference type="EMBL" id="GBM14183.1"/>
    </source>
</evidence>
<proteinExistence type="predicted"/>
<sequence length="101" mass="11424">MTRTTPELAYPSSNFLTPHAGGAALSPVVLSRPYTLLGPELRPAPIQTRELNLPRQGLRVNEEFNVDERLSSSEKYRQPNISDFQWPVIDRAREESISKAF</sequence>
<dbReference type="EMBL" id="BGPR01000339">
    <property type="protein sequence ID" value="GBM14183.1"/>
    <property type="molecule type" value="Genomic_DNA"/>
</dbReference>
<keyword evidence="2" id="KW-1185">Reference proteome</keyword>
<dbReference type="AlphaFoldDB" id="A0A4Y2DBL8"/>
<name>A0A4Y2DBL8_ARAVE</name>
<reference evidence="1 2" key="1">
    <citation type="journal article" date="2019" name="Sci. Rep.">
        <title>Orb-weaving spider Araneus ventricosus genome elucidates the spidroin gene catalogue.</title>
        <authorList>
            <person name="Kono N."/>
            <person name="Nakamura H."/>
            <person name="Ohtoshi R."/>
            <person name="Moran D.A.P."/>
            <person name="Shinohara A."/>
            <person name="Yoshida Y."/>
            <person name="Fujiwara M."/>
            <person name="Mori M."/>
            <person name="Tomita M."/>
            <person name="Arakawa K."/>
        </authorList>
    </citation>
    <scope>NUCLEOTIDE SEQUENCE [LARGE SCALE GENOMIC DNA]</scope>
</reference>
<protein>
    <submittedName>
        <fullName evidence="1">Uncharacterized protein</fullName>
    </submittedName>
</protein>
<comment type="caution">
    <text evidence="1">The sequence shown here is derived from an EMBL/GenBank/DDBJ whole genome shotgun (WGS) entry which is preliminary data.</text>
</comment>